<accession>A0A4R2KCA1</accession>
<gene>
    <name evidence="2" type="ORF">EV655_1125</name>
</gene>
<name>A0A4R2KCA1_9RHOB</name>
<evidence type="ECO:0000256" key="1">
    <source>
        <dbReference type="SAM" id="MobiDB-lite"/>
    </source>
</evidence>
<organism evidence="2 3">
    <name type="scientific">Rhodovulum euryhalinum</name>
    <dbReference type="NCBI Taxonomy" id="35805"/>
    <lineage>
        <taxon>Bacteria</taxon>
        <taxon>Pseudomonadati</taxon>
        <taxon>Pseudomonadota</taxon>
        <taxon>Alphaproteobacteria</taxon>
        <taxon>Rhodobacterales</taxon>
        <taxon>Paracoccaceae</taxon>
        <taxon>Rhodovulum</taxon>
    </lineage>
</organism>
<reference evidence="2 3" key="1">
    <citation type="submission" date="2019-03" db="EMBL/GenBank/DDBJ databases">
        <title>Genomic Encyclopedia of Type Strains, Phase IV (KMG-IV): sequencing the most valuable type-strain genomes for metagenomic binning, comparative biology and taxonomic classification.</title>
        <authorList>
            <person name="Goeker M."/>
        </authorList>
    </citation>
    <scope>NUCLEOTIDE SEQUENCE [LARGE SCALE GENOMIC DNA]</scope>
    <source>
        <strain evidence="2 3">DSM 4868</strain>
    </source>
</reference>
<protein>
    <submittedName>
        <fullName evidence="2">Uncharacterized protein</fullName>
    </submittedName>
</protein>
<sequence>MPDHMLTTEPANSPHLTGTNGGALNRSLFSPVFRNELNGEEQNVAVHLDGDGTVKWWHRNVAKASYGMGLQGWKRGRISPDFIFATGGNAGAGRIVVLETKGDHLQNPDTDYKRNVLDFLTQNFSWDQAVPAGQLQIAMTGETVECALVLMEDMPTKLPALLAK</sequence>
<comment type="caution">
    <text evidence="2">The sequence shown here is derived from an EMBL/GenBank/DDBJ whole genome shotgun (WGS) entry which is preliminary data.</text>
</comment>
<dbReference type="RefSeq" id="WP_207901981.1">
    <property type="nucleotide sequence ID" value="NZ_SLWW01000012.1"/>
</dbReference>
<feature type="compositionally biased region" description="Polar residues" evidence="1">
    <location>
        <begin position="9"/>
        <end position="18"/>
    </location>
</feature>
<evidence type="ECO:0000313" key="2">
    <source>
        <dbReference type="EMBL" id="TCO69882.1"/>
    </source>
</evidence>
<dbReference type="Proteomes" id="UP000295142">
    <property type="component" value="Unassembled WGS sequence"/>
</dbReference>
<dbReference type="AlphaFoldDB" id="A0A4R2KCA1"/>
<feature type="region of interest" description="Disordered" evidence="1">
    <location>
        <begin position="1"/>
        <end position="21"/>
    </location>
</feature>
<proteinExistence type="predicted"/>
<keyword evidence="3" id="KW-1185">Reference proteome</keyword>
<evidence type="ECO:0000313" key="3">
    <source>
        <dbReference type="Proteomes" id="UP000295142"/>
    </source>
</evidence>
<dbReference type="EMBL" id="SLWW01000012">
    <property type="protein sequence ID" value="TCO69882.1"/>
    <property type="molecule type" value="Genomic_DNA"/>
</dbReference>